<dbReference type="PANTHER" id="PTHR31240">
    <property type="entry name" value="MATERNAL EFFECT EMBRYO ARREST 18"/>
    <property type="match status" value="1"/>
</dbReference>
<reference evidence="1" key="1">
    <citation type="journal article" date="2021" name="Microb. Physiol.">
        <title>Proteogenomic Insights into the Physiology of Marine, Sulfate-Reducing, Filamentous Desulfonema limicola and Desulfonema magnum.</title>
        <authorList>
            <person name="Schnaars V."/>
            <person name="Wohlbrand L."/>
            <person name="Scheve S."/>
            <person name="Hinrichs C."/>
            <person name="Reinhardt R."/>
            <person name="Rabus R."/>
        </authorList>
    </citation>
    <scope>NUCLEOTIDE SEQUENCE</scope>
    <source>
        <strain evidence="1">4be13</strain>
    </source>
</reference>
<dbReference type="Gene3D" id="3.40.50.10680">
    <property type="entry name" value="CofD-like domains"/>
    <property type="match status" value="1"/>
</dbReference>
<dbReference type="EMBL" id="CP061800">
    <property type="protein sequence ID" value="QTA93637.1"/>
    <property type="molecule type" value="Genomic_DNA"/>
</dbReference>
<dbReference type="Proteomes" id="UP000663722">
    <property type="component" value="Chromosome"/>
</dbReference>
<proteinExistence type="predicted"/>
<evidence type="ECO:0000313" key="1">
    <source>
        <dbReference type="EMBL" id="QTA93637.1"/>
    </source>
</evidence>
<keyword evidence="2" id="KW-1185">Reference proteome</keyword>
<sequence>MVIRITRTQELPDPVRLARYRRSPDLGPKILFFSGGSALRKACRELIEYTHNSVHIITPFDSGGSSARLREAFKMPAIGDVRNRLLALADRNLHGNPEIFKLFAHRFSQKGEQSVFARELDLMTEGHHPLVADIPDPMRKIIRHHLFLFKKYMPDDFDLCKASIGNLILTGGYLDTQRLLDPVIYIFSKLVEVRGIVRPVINKYLHLITELENGDMIIGQHNLTGKEVSPISAKVKKVWLSARRKEPKPAEAAIRDKMRDLIGDAELICYPIGSFYSSVIANLLPKGVGEAVSKNPCPKVFIPNTGDDPEQYGLELTEQIEQLVSYLRKDDPENITITDVLNFVMLDKKNGRYSGKLDEKKIRQMGVEIIDCPLISLKSAPYIDEKHLIPIMLSLA</sequence>
<dbReference type="NCBIfam" id="TIGR04357">
    <property type="entry name" value="CofD_rel_GAK"/>
    <property type="match status" value="1"/>
</dbReference>
<accession>A0A975BYJ6</accession>
<dbReference type="InterPro" id="IPR002882">
    <property type="entry name" value="CofD"/>
</dbReference>
<name>A0A975BYJ6_9BACT</name>
<dbReference type="KEGG" id="dmm:dnm_097410"/>
<gene>
    <name evidence="1" type="ORF">dnm_097410</name>
</gene>
<dbReference type="Pfam" id="PF01933">
    <property type="entry name" value="CofD"/>
    <property type="match status" value="1"/>
</dbReference>
<dbReference type="PANTHER" id="PTHR31240:SF0">
    <property type="entry name" value="MATERNAL EFFECT EMBRYO ARREST 18"/>
    <property type="match status" value="1"/>
</dbReference>
<organism evidence="1 2">
    <name type="scientific">Desulfonema magnum</name>
    <dbReference type="NCBI Taxonomy" id="45655"/>
    <lineage>
        <taxon>Bacteria</taxon>
        <taxon>Pseudomonadati</taxon>
        <taxon>Thermodesulfobacteriota</taxon>
        <taxon>Desulfobacteria</taxon>
        <taxon>Desulfobacterales</taxon>
        <taxon>Desulfococcaceae</taxon>
        <taxon>Desulfonema</taxon>
    </lineage>
</organism>
<dbReference type="CDD" id="cd07187">
    <property type="entry name" value="YvcK_like"/>
    <property type="match status" value="1"/>
</dbReference>
<dbReference type="InterPro" id="IPR027591">
    <property type="entry name" value="CofD-rel_GAK"/>
</dbReference>
<evidence type="ECO:0000313" key="2">
    <source>
        <dbReference type="Proteomes" id="UP000663722"/>
    </source>
</evidence>
<protein>
    <submittedName>
        <fullName evidence="1">CofD-related protein, GAK system</fullName>
    </submittedName>
</protein>
<dbReference type="InterPro" id="IPR038136">
    <property type="entry name" value="CofD-like_dom_sf"/>
</dbReference>
<dbReference type="AlphaFoldDB" id="A0A975BYJ6"/>
<dbReference type="SUPFAM" id="SSF142338">
    <property type="entry name" value="CofD-like"/>
    <property type="match status" value="1"/>
</dbReference>
<dbReference type="RefSeq" id="WP_207680501.1">
    <property type="nucleotide sequence ID" value="NZ_CP061800.1"/>
</dbReference>
<dbReference type="GO" id="GO:0043743">
    <property type="term" value="F:LPPG:FO 2-phospho-L-lactate transferase activity"/>
    <property type="evidence" value="ECO:0007669"/>
    <property type="project" value="InterPro"/>
</dbReference>